<dbReference type="AlphaFoldDB" id="A0A6G1PYF2"/>
<evidence type="ECO:0000313" key="1">
    <source>
        <dbReference type="EMBL" id="KAF3695249.1"/>
    </source>
</evidence>
<dbReference type="Proteomes" id="UP000503349">
    <property type="component" value="Chromosome 11"/>
</dbReference>
<name>A0A6G1PYF2_CHAAH</name>
<reference evidence="2" key="2">
    <citation type="submission" date="2019-02" db="EMBL/GenBank/DDBJ databases">
        <title>Opniocepnalus argus Var Kimnra genome.</title>
        <authorList>
            <person name="Zhou C."/>
            <person name="Xiao S."/>
        </authorList>
    </citation>
    <scope>NUCLEOTIDE SEQUENCE [LARGE SCALE GENOMIC DNA]</scope>
</reference>
<proteinExistence type="predicted"/>
<accession>A0A6G1PYF2</accession>
<sequence length="197" mass="21388">MSVEDVRTESFPAVSGGTAAGKVCFSEDKTRSHQCTAPRIERGSGRTDTCLDFDQTGSRSQTLRLRTGLIMSSSQLLLCFLTALSLTCLQAVCLQCFGCNIGGGGHTYVELGCSKPEIINCSQTERGFKLRSCITTYSKSLDLVLSRGCATSRHCHQAELPGVSVNCCHWSLCNHGRRWTGSVAVVIISCWFPLQSH</sequence>
<dbReference type="EMBL" id="CM015722">
    <property type="protein sequence ID" value="KAF3695249.1"/>
    <property type="molecule type" value="Genomic_DNA"/>
</dbReference>
<organism evidence="1 2">
    <name type="scientific">Channa argus</name>
    <name type="common">Northern snakehead</name>
    <name type="synonym">Ophicephalus argus</name>
    <dbReference type="NCBI Taxonomy" id="215402"/>
    <lineage>
        <taxon>Eukaryota</taxon>
        <taxon>Metazoa</taxon>
        <taxon>Chordata</taxon>
        <taxon>Craniata</taxon>
        <taxon>Vertebrata</taxon>
        <taxon>Euteleostomi</taxon>
        <taxon>Actinopterygii</taxon>
        <taxon>Neopterygii</taxon>
        <taxon>Teleostei</taxon>
        <taxon>Neoteleostei</taxon>
        <taxon>Acanthomorphata</taxon>
        <taxon>Anabantaria</taxon>
        <taxon>Anabantiformes</taxon>
        <taxon>Channoidei</taxon>
        <taxon>Channidae</taxon>
        <taxon>Channa</taxon>
    </lineage>
</organism>
<keyword evidence="2" id="KW-1185">Reference proteome</keyword>
<reference evidence="1 2" key="1">
    <citation type="submission" date="2019-02" db="EMBL/GenBank/DDBJ databases">
        <title>Opniocepnalus argus genome.</title>
        <authorList>
            <person name="Zhou C."/>
            <person name="Xiao S."/>
        </authorList>
    </citation>
    <scope>NUCLEOTIDE SEQUENCE [LARGE SCALE GENOMIC DNA]</scope>
    <source>
        <strain evidence="1">OARG1902GOOAL</strain>
        <tissue evidence="1">Muscle</tissue>
    </source>
</reference>
<protein>
    <submittedName>
        <fullName evidence="1">Uncharacterized protein</fullName>
    </submittedName>
</protein>
<evidence type="ECO:0000313" key="2">
    <source>
        <dbReference type="Proteomes" id="UP000503349"/>
    </source>
</evidence>
<gene>
    <name evidence="1" type="ORF">EXN66_Car010925</name>
</gene>